<dbReference type="EMBL" id="CP028901">
    <property type="protein sequence ID" value="AWB33604.1"/>
    <property type="molecule type" value="Genomic_DNA"/>
</dbReference>
<keyword evidence="3" id="KW-0819">tRNA processing</keyword>
<dbReference type="PANTHER" id="PTHR43033">
    <property type="entry name" value="TRNA(ILE)-LYSIDINE SYNTHASE-RELATED"/>
    <property type="match status" value="1"/>
</dbReference>
<dbReference type="Proteomes" id="UP000244571">
    <property type="component" value="Chromosome"/>
</dbReference>
<dbReference type="KEGG" id="boz:DBV39_07655"/>
<organism evidence="8 9">
    <name type="scientific">Orrella marina</name>
    <dbReference type="NCBI Taxonomy" id="2163011"/>
    <lineage>
        <taxon>Bacteria</taxon>
        <taxon>Pseudomonadati</taxon>
        <taxon>Pseudomonadota</taxon>
        <taxon>Betaproteobacteria</taxon>
        <taxon>Burkholderiales</taxon>
        <taxon>Alcaligenaceae</taxon>
        <taxon>Orrella</taxon>
    </lineage>
</organism>
<dbReference type="GO" id="GO:0032267">
    <property type="term" value="F:tRNA(Ile)-lysidine synthase activity"/>
    <property type="evidence" value="ECO:0007669"/>
    <property type="project" value="UniProtKB-EC"/>
</dbReference>
<evidence type="ECO:0000256" key="2">
    <source>
        <dbReference type="ARBA" id="ARBA00022598"/>
    </source>
</evidence>
<evidence type="ECO:0000256" key="1">
    <source>
        <dbReference type="ARBA" id="ARBA00013267"/>
    </source>
</evidence>
<accession>A0A2R4XIR7</accession>
<dbReference type="AlphaFoldDB" id="A0A2R4XIR7"/>
<comment type="catalytic activity">
    <reaction evidence="6">
        <text>cytidine(34) in tRNA(Ile2) + L-lysine + ATP = lysidine(34) in tRNA(Ile2) + AMP + diphosphate + H(+)</text>
        <dbReference type="Rhea" id="RHEA:43744"/>
        <dbReference type="Rhea" id="RHEA-COMP:10625"/>
        <dbReference type="Rhea" id="RHEA-COMP:10670"/>
        <dbReference type="ChEBI" id="CHEBI:15378"/>
        <dbReference type="ChEBI" id="CHEBI:30616"/>
        <dbReference type="ChEBI" id="CHEBI:32551"/>
        <dbReference type="ChEBI" id="CHEBI:33019"/>
        <dbReference type="ChEBI" id="CHEBI:82748"/>
        <dbReference type="ChEBI" id="CHEBI:83665"/>
        <dbReference type="ChEBI" id="CHEBI:456215"/>
        <dbReference type="EC" id="6.3.4.19"/>
    </reaction>
</comment>
<keyword evidence="5" id="KW-0067">ATP-binding</keyword>
<sequence>MTQDSELVDPILRLLAEGQCFAFGESTGGCVGTAGSPESAAPGRLDPLAVSLSLAETPRKSMASTGLSKLVERFAVGLSAGPDSSALAICAAEIARRHNVQVRLFHVHHGLMPQADAWLGRVEQLAALLDLELQVRHVKVDLDQGVGLEAAARKARHHALKQMAIGSDTAYVLLAHHLQDQAETVLQRLFRGQGCLVQRLCDRLLQRVVVLFVAHQLTRPMRTSDQSGG</sequence>
<gene>
    <name evidence="8" type="primary">tilS</name>
    <name evidence="8" type="ORF">DBV39_07655</name>
</gene>
<dbReference type="PANTHER" id="PTHR43033:SF1">
    <property type="entry name" value="TRNA(ILE)-LYSIDINE SYNTHASE-RELATED"/>
    <property type="match status" value="1"/>
</dbReference>
<dbReference type="GO" id="GO:0005524">
    <property type="term" value="F:ATP binding"/>
    <property type="evidence" value="ECO:0007669"/>
    <property type="project" value="UniProtKB-KW"/>
</dbReference>
<evidence type="ECO:0000313" key="8">
    <source>
        <dbReference type="EMBL" id="AWB33604.1"/>
    </source>
</evidence>
<evidence type="ECO:0000256" key="6">
    <source>
        <dbReference type="ARBA" id="ARBA00048539"/>
    </source>
</evidence>
<protein>
    <recommendedName>
        <fullName evidence="1">tRNA(Ile)-lysidine synthetase</fullName>
        <ecNumber evidence="1">6.3.4.19</ecNumber>
    </recommendedName>
</protein>
<dbReference type="SUPFAM" id="SSF52402">
    <property type="entry name" value="Adenine nucleotide alpha hydrolases-like"/>
    <property type="match status" value="1"/>
</dbReference>
<name>A0A2R4XIR7_9BURK</name>
<evidence type="ECO:0000256" key="3">
    <source>
        <dbReference type="ARBA" id="ARBA00022694"/>
    </source>
</evidence>
<dbReference type="RefSeq" id="WP_108621033.1">
    <property type="nucleotide sequence ID" value="NZ_CP028901.1"/>
</dbReference>
<evidence type="ECO:0000256" key="4">
    <source>
        <dbReference type="ARBA" id="ARBA00022741"/>
    </source>
</evidence>
<evidence type="ECO:0000313" key="9">
    <source>
        <dbReference type="Proteomes" id="UP000244571"/>
    </source>
</evidence>
<proteinExistence type="predicted"/>
<evidence type="ECO:0000256" key="5">
    <source>
        <dbReference type="ARBA" id="ARBA00022840"/>
    </source>
</evidence>
<reference evidence="8 9" key="1">
    <citation type="submission" date="2018-04" db="EMBL/GenBank/DDBJ databases">
        <title>Bordetella sp. HZ20 isolated from seawater.</title>
        <authorList>
            <person name="Sun C."/>
        </authorList>
    </citation>
    <scope>NUCLEOTIDE SEQUENCE [LARGE SCALE GENOMIC DNA]</scope>
    <source>
        <strain evidence="8 9">HZ20</strain>
    </source>
</reference>
<keyword evidence="4" id="KW-0547">Nucleotide-binding</keyword>
<dbReference type="EC" id="6.3.4.19" evidence="1"/>
<keyword evidence="9" id="KW-1185">Reference proteome</keyword>
<dbReference type="InterPro" id="IPR012094">
    <property type="entry name" value="tRNA_Ile_lys_synt"/>
</dbReference>
<feature type="domain" description="tRNA(Ile)-lysidine/2-thiocytidine synthase N-terminal" evidence="7">
    <location>
        <begin position="74"/>
        <end position="195"/>
    </location>
</feature>
<dbReference type="Gene3D" id="3.40.50.620">
    <property type="entry name" value="HUPs"/>
    <property type="match status" value="1"/>
</dbReference>
<evidence type="ECO:0000259" key="7">
    <source>
        <dbReference type="Pfam" id="PF01171"/>
    </source>
</evidence>
<dbReference type="GO" id="GO:0008033">
    <property type="term" value="P:tRNA processing"/>
    <property type="evidence" value="ECO:0007669"/>
    <property type="project" value="UniProtKB-KW"/>
</dbReference>
<keyword evidence="2" id="KW-0436">Ligase</keyword>
<dbReference type="InterPro" id="IPR012795">
    <property type="entry name" value="tRNA_Ile_lys_synt_N"/>
</dbReference>
<dbReference type="InterPro" id="IPR011063">
    <property type="entry name" value="TilS/TtcA_N"/>
</dbReference>
<dbReference type="InterPro" id="IPR014729">
    <property type="entry name" value="Rossmann-like_a/b/a_fold"/>
</dbReference>
<dbReference type="Pfam" id="PF01171">
    <property type="entry name" value="ATP_bind_3"/>
    <property type="match status" value="1"/>
</dbReference>
<dbReference type="NCBIfam" id="TIGR02432">
    <property type="entry name" value="lysidine_TilS_N"/>
    <property type="match status" value="1"/>
</dbReference>
<dbReference type="OrthoDB" id="9807403at2"/>